<dbReference type="Pfam" id="PF02784">
    <property type="entry name" value="Orn_Arg_deC_N"/>
    <property type="match status" value="1"/>
</dbReference>
<dbReference type="InterPro" id="IPR000183">
    <property type="entry name" value="Orn/DAP/Arg_de-COase"/>
</dbReference>
<sequence>MAGMENLRFLSEDQVRRLQAEFGTPLFVYDQASLERQAAVALGFPAPFGLTVRYAMKACPSAAVLRVLTEAGLHIDASSGWEVHRAIAAGVPAKRILLTAQQLPEDLAELIGLGTGFNACSLAQLVAFGRACPGQEVSVRLNPGLGSGHSNRTNVGGPSASFGIWHTHLERVARTAREYDLKITRLHTHIGSGSDPEVWQRCSGLTMNLVR</sequence>
<feature type="non-terminal residue" evidence="4">
    <location>
        <position position="211"/>
    </location>
</feature>
<dbReference type="PROSITE" id="PS00878">
    <property type="entry name" value="ODR_DC_2_1"/>
    <property type="match status" value="1"/>
</dbReference>
<dbReference type="PANTHER" id="PTHR43727:SF2">
    <property type="entry name" value="GROUP IV DECARBOXYLASE"/>
    <property type="match status" value="1"/>
</dbReference>
<dbReference type="InterPro" id="IPR029066">
    <property type="entry name" value="PLP-binding_barrel"/>
</dbReference>
<reference evidence="4" key="1">
    <citation type="submission" date="2018-05" db="EMBL/GenBank/DDBJ databases">
        <authorList>
            <person name="Lanie J.A."/>
            <person name="Ng W.-L."/>
            <person name="Kazmierczak K.M."/>
            <person name="Andrzejewski T.M."/>
            <person name="Davidsen T.M."/>
            <person name="Wayne K.J."/>
            <person name="Tettelin H."/>
            <person name="Glass J.I."/>
            <person name="Rusch D."/>
            <person name="Podicherti R."/>
            <person name="Tsui H.-C.T."/>
            <person name="Winkler M.E."/>
        </authorList>
    </citation>
    <scope>NUCLEOTIDE SEQUENCE</scope>
</reference>
<dbReference type="Gene3D" id="3.20.20.10">
    <property type="entry name" value="Alanine racemase"/>
    <property type="match status" value="1"/>
</dbReference>
<dbReference type="AlphaFoldDB" id="A0A382Z8N0"/>
<dbReference type="GO" id="GO:0008836">
    <property type="term" value="F:diaminopimelate decarboxylase activity"/>
    <property type="evidence" value="ECO:0007669"/>
    <property type="project" value="TreeGrafter"/>
</dbReference>
<dbReference type="InterPro" id="IPR022653">
    <property type="entry name" value="De-COase2_pyr-phos_BS"/>
</dbReference>
<name>A0A382Z8N0_9ZZZZ</name>
<keyword evidence="2" id="KW-0663">Pyridoxal phosphate</keyword>
<gene>
    <name evidence="4" type="ORF">METZ01_LOCUS444393</name>
</gene>
<dbReference type="PRINTS" id="PR01179">
    <property type="entry name" value="ODADCRBXLASE"/>
</dbReference>
<evidence type="ECO:0000256" key="2">
    <source>
        <dbReference type="ARBA" id="ARBA00022898"/>
    </source>
</evidence>
<comment type="cofactor">
    <cofactor evidence="1">
        <name>pyridoxal 5'-phosphate</name>
        <dbReference type="ChEBI" id="CHEBI:597326"/>
    </cofactor>
</comment>
<evidence type="ECO:0000256" key="1">
    <source>
        <dbReference type="ARBA" id="ARBA00001933"/>
    </source>
</evidence>
<organism evidence="4">
    <name type="scientific">marine metagenome</name>
    <dbReference type="NCBI Taxonomy" id="408172"/>
    <lineage>
        <taxon>unclassified sequences</taxon>
        <taxon>metagenomes</taxon>
        <taxon>ecological metagenomes</taxon>
    </lineage>
</organism>
<dbReference type="InterPro" id="IPR022644">
    <property type="entry name" value="De-COase2_N"/>
</dbReference>
<protein>
    <recommendedName>
        <fullName evidence="3">Orn/DAP/Arg decarboxylase 2 N-terminal domain-containing protein</fullName>
    </recommendedName>
</protein>
<dbReference type="SUPFAM" id="SSF51419">
    <property type="entry name" value="PLP-binding barrel"/>
    <property type="match status" value="1"/>
</dbReference>
<evidence type="ECO:0000259" key="3">
    <source>
        <dbReference type="Pfam" id="PF02784"/>
    </source>
</evidence>
<dbReference type="EMBL" id="UINC01181712">
    <property type="protein sequence ID" value="SVD91539.1"/>
    <property type="molecule type" value="Genomic_DNA"/>
</dbReference>
<dbReference type="PANTHER" id="PTHR43727">
    <property type="entry name" value="DIAMINOPIMELATE DECARBOXYLASE"/>
    <property type="match status" value="1"/>
</dbReference>
<dbReference type="GO" id="GO:0009089">
    <property type="term" value="P:lysine biosynthetic process via diaminopimelate"/>
    <property type="evidence" value="ECO:0007669"/>
    <property type="project" value="TreeGrafter"/>
</dbReference>
<evidence type="ECO:0000313" key="4">
    <source>
        <dbReference type="EMBL" id="SVD91539.1"/>
    </source>
</evidence>
<feature type="domain" description="Orn/DAP/Arg decarboxylase 2 N-terminal" evidence="3">
    <location>
        <begin position="49"/>
        <end position="195"/>
    </location>
</feature>
<proteinExistence type="predicted"/>
<accession>A0A382Z8N0</accession>